<feature type="signal peptide" evidence="1">
    <location>
        <begin position="1"/>
        <end position="19"/>
    </location>
</feature>
<organism evidence="2">
    <name type="scientific">Rhizophora mucronata</name>
    <name type="common">Asiatic mangrove</name>
    <dbReference type="NCBI Taxonomy" id="61149"/>
    <lineage>
        <taxon>Eukaryota</taxon>
        <taxon>Viridiplantae</taxon>
        <taxon>Streptophyta</taxon>
        <taxon>Embryophyta</taxon>
        <taxon>Tracheophyta</taxon>
        <taxon>Spermatophyta</taxon>
        <taxon>Magnoliopsida</taxon>
        <taxon>eudicotyledons</taxon>
        <taxon>Gunneridae</taxon>
        <taxon>Pentapetalae</taxon>
        <taxon>rosids</taxon>
        <taxon>fabids</taxon>
        <taxon>Malpighiales</taxon>
        <taxon>Rhizophoraceae</taxon>
        <taxon>Rhizophora</taxon>
    </lineage>
</organism>
<evidence type="ECO:0000256" key="1">
    <source>
        <dbReference type="SAM" id="SignalP"/>
    </source>
</evidence>
<evidence type="ECO:0000313" key="2">
    <source>
        <dbReference type="EMBL" id="MBX44141.1"/>
    </source>
</evidence>
<name>A0A2P2NNX9_RHIMU</name>
<keyword evidence="1" id="KW-0732">Signal</keyword>
<dbReference type="AlphaFoldDB" id="A0A2P2NNX9"/>
<dbReference type="EMBL" id="GGEC01063657">
    <property type="protein sequence ID" value="MBX44141.1"/>
    <property type="molecule type" value="Transcribed_RNA"/>
</dbReference>
<accession>A0A2P2NNX9</accession>
<protein>
    <submittedName>
        <fullName evidence="2">Uncharacterized protein</fullName>
    </submittedName>
</protein>
<proteinExistence type="predicted"/>
<reference evidence="2" key="1">
    <citation type="submission" date="2018-02" db="EMBL/GenBank/DDBJ databases">
        <title>Rhizophora mucronata_Transcriptome.</title>
        <authorList>
            <person name="Meera S.P."/>
            <person name="Sreeshan A."/>
            <person name="Augustine A."/>
        </authorList>
    </citation>
    <scope>NUCLEOTIDE SEQUENCE</scope>
    <source>
        <tissue evidence="2">Leaf</tissue>
    </source>
</reference>
<sequence>MSIILACFWVDSCVLWVDSRCFSIFPVDSKVNLYLSCLSYISFVSHPTSTRCQQIRLLLSKNDM</sequence>
<feature type="chain" id="PRO_5015158685" evidence="1">
    <location>
        <begin position="20"/>
        <end position="64"/>
    </location>
</feature>